<dbReference type="EMBL" id="JAHZSS010000010">
    <property type="protein sequence ID" value="MBW8191382.1"/>
    <property type="molecule type" value="Genomic_DNA"/>
</dbReference>
<organism evidence="2 3">
    <name type="scientific">Neiella holothuriorum</name>
    <dbReference type="NCBI Taxonomy" id="2870530"/>
    <lineage>
        <taxon>Bacteria</taxon>
        <taxon>Pseudomonadati</taxon>
        <taxon>Pseudomonadota</taxon>
        <taxon>Gammaproteobacteria</taxon>
        <taxon>Alteromonadales</taxon>
        <taxon>Echinimonadaceae</taxon>
        <taxon>Neiella</taxon>
    </lineage>
</organism>
<reference evidence="2" key="1">
    <citation type="submission" date="2021-07" db="EMBL/GenBank/DDBJ databases">
        <title>Neiella marina sp. nov., isolated from the intestinal content of sea cucumber Apostichopus japonicus.</title>
        <authorList>
            <person name="Bai X."/>
        </authorList>
    </citation>
    <scope>NUCLEOTIDE SEQUENCE</scope>
    <source>
        <strain evidence="2">126</strain>
    </source>
</reference>
<name>A0ABS7EGB4_9GAMM</name>
<proteinExistence type="predicted"/>
<sequence>MAEQQNTNIRRRKVMQVNLKLASEQLYLFMRKEGSVTLGAFERIGSLIKMLANNPPLQQQLTAWVDALFEEENKELVKMQAQKDVLAKSLTVDLPPVSVPDSYQIDIEVAHPIYWRFIELIQALDGLLDEVEVLWLAGVADDDNLESARRQAITIIRRTSMKIFTVTAPGKREGGKFDPSKFIAALKLGAIGGAAIDEAEPTTKAQTTDEQGEVAISPDSAESEVIAKAS</sequence>
<dbReference type="RefSeq" id="WP_220104065.1">
    <property type="nucleotide sequence ID" value="NZ_JAHZSS010000010.1"/>
</dbReference>
<feature type="region of interest" description="Disordered" evidence="1">
    <location>
        <begin position="198"/>
        <end position="230"/>
    </location>
</feature>
<dbReference type="Proteomes" id="UP001166251">
    <property type="component" value="Unassembled WGS sequence"/>
</dbReference>
<evidence type="ECO:0000256" key="1">
    <source>
        <dbReference type="SAM" id="MobiDB-lite"/>
    </source>
</evidence>
<accession>A0ABS7EGB4</accession>
<evidence type="ECO:0000313" key="3">
    <source>
        <dbReference type="Proteomes" id="UP001166251"/>
    </source>
</evidence>
<protein>
    <submittedName>
        <fullName evidence="2">Uncharacterized protein</fullName>
    </submittedName>
</protein>
<gene>
    <name evidence="2" type="ORF">K0504_10060</name>
</gene>
<evidence type="ECO:0000313" key="2">
    <source>
        <dbReference type="EMBL" id="MBW8191382.1"/>
    </source>
</evidence>
<keyword evidence="3" id="KW-1185">Reference proteome</keyword>
<comment type="caution">
    <text evidence="2">The sequence shown here is derived from an EMBL/GenBank/DDBJ whole genome shotgun (WGS) entry which is preliminary data.</text>
</comment>